<dbReference type="RefSeq" id="WP_099863570.1">
    <property type="nucleotide sequence ID" value="NZ_PEOG01000077.1"/>
</dbReference>
<keyword evidence="3" id="KW-1185">Reference proteome</keyword>
<evidence type="ECO:0000313" key="3">
    <source>
        <dbReference type="Proteomes" id="UP000231501"/>
    </source>
</evidence>
<evidence type="ECO:0000313" key="2">
    <source>
        <dbReference type="EMBL" id="PIM51161.1"/>
    </source>
</evidence>
<evidence type="ECO:0008006" key="4">
    <source>
        <dbReference type="Google" id="ProtNLM"/>
    </source>
</evidence>
<feature type="chain" id="PRO_5013580604" description="Transmembrane protein" evidence="1">
    <location>
        <begin position="30"/>
        <end position="216"/>
    </location>
</feature>
<protein>
    <recommendedName>
        <fullName evidence="4">Transmembrane protein</fullName>
    </recommendedName>
</protein>
<proteinExistence type="predicted"/>
<name>A0A2G9C3Z4_9BURK</name>
<accession>A0A2G9C3Z4</accession>
<dbReference type="OrthoDB" id="5600128at2"/>
<organism evidence="2 3">
    <name type="scientific">Roseateles chitinivorans</name>
    <dbReference type="NCBI Taxonomy" id="2917965"/>
    <lineage>
        <taxon>Bacteria</taxon>
        <taxon>Pseudomonadati</taxon>
        <taxon>Pseudomonadota</taxon>
        <taxon>Betaproteobacteria</taxon>
        <taxon>Burkholderiales</taxon>
        <taxon>Sphaerotilaceae</taxon>
        <taxon>Roseateles</taxon>
    </lineage>
</organism>
<dbReference type="AlphaFoldDB" id="A0A2G9C3Z4"/>
<reference evidence="2 3" key="1">
    <citation type="submission" date="2017-11" db="EMBL/GenBank/DDBJ databases">
        <title>Draft genome sequence of Mitsuaria sp. HWN-4.</title>
        <authorList>
            <person name="Gundlapally S.R."/>
        </authorList>
    </citation>
    <scope>NUCLEOTIDE SEQUENCE [LARGE SCALE GENOMIC DNA]</scope>
    <source>
        <strain evidence="2 3">HWN-4</strain>
    </source>
</reference>
<gene>
    <name evidence="2" type="ORF">CS062_21250</name>
</gene>
<comment type="caution">
    <text evidence="2">The sequence shown here is derived from an EMBL/GenBank/DDBJ whole genome shotgun (WGS) entry which is preliminary data.</text>
</comment>
<keyword evidence="1" id="KW-0732">Signal</keyword>
<dbReference type="Proteomes" id="UP000231501">
    <property type="component" value="Unassembled WGS sequence"/>
</dbReference>
<sequence length="216" mass="22516">MNLNSFSVKARSPVAAILLLAASTVPAVASPGAHGPNGEHLDANQTGQLQAGAAPRLEAASELFELVARLEGGELSLLIDRFATNEPVLKADVEVESGSRKAKAKFHADLGDYAVDDPAMLQLLSTPGEHPVLITVLAGEDSDLLDGVLRVSTSQLEGGAGGPGTAGGDERGHRHAASWWRRALVGVVVIAAALAWRWRRRSNEGAVARKLDGGRA</sequence>
<dbReference type="EMBL" id="PEOG01000077">
    <property type="protein sequence ID" value="PIM51161.1"/>
    <property type="molecule type" value="Genomic_DNA"/>
</dbReference>
<evidence type="ECO:0000256" key="1">
    <source>
        <dbReference type="SAM" id="SignalP"/>
    </source>
</evidence>
<feature type="signal peptide" evidence="1">
    <location>
        <begin position="1"/>
        <end position="29"/>
    </location>
</feature>